<dbReference type="Proteomes" id="UP000655868">
    <property type="component" value="Unassembled WGS sequence"/>
</dbReference>
<feature type="DNA-binding region" description="H-T-H motif" evidence="2">
    <location>
        <begin position="41"/>
        <end position="60"/>
    </location>
</feature>
<evidence type="ECO:0000313" key="5">
    <source>
        <dbReference type="Proteomes" id="UP000655868"/>
    </source>
</evidence>
<dbReference type="GO" id="GO:0000976">
    <property type="term" value="F:transcription cis-regulatory region binding"/>
    <property type="evidence" value="ECO:0007669"/>
    <property type="project" value="TreeGrafter"/>
</dbReference>
<evidence type="ECO:0000313" key="4">
    <source>
        <dbReference type="EMBL" id="MBJ8341383.1"/>
    </source>
</evidence>
<dbReference type="EMBL" id="JAEMNV010000007">
    <property type="protein sequence ID" value="MBJ8341383.1"/>
    <property type="molecule type" value="Genomic_DNA"/>
</dbReference>
<protein>
    <submittedName>
        <fullName evidence="4">TetR/AcrR family transcriptional regulator</fullName>
    </submittedName>
</protein>
<dbReference type="PROSITE" id="PS50977">
    <property type="entry name" value="HTH_TETR_2"/>
    <property type="match status" value="1"/>
</dbReference>
<dbReference type="PANTHER" id="PTHR30055">
    <property type="entry name" value="HTH-TYPE TRANSCRIPTIONAL REGULATOR RUTR"/>
    <property type="match status" value="1"/>
</dbReference>
<accession>A0A934NTQ2</accession>
<gene>
    <name evidence="4" type="ORF">JGU71_21075</name>
</gene>
<feature type="domain" description="HTH tetR-type" evidence="3">
    <location>
        <begin position="18"/>
        <end position="78"/>
    </location>
</feature>
<evidence type="ECO:0000256" key="2">
    <source>
        <dbReference type="PROSITE-ProRule" id="PRU00335"/>
    </source>
</evidence>
<reference evidence="4" key="1">
    <citation type="submission" date="2020-12" db="EMBL/GenBank/DDBJ databases">
        <title>Antrihabitans popcorni sp. nov. and Antrihabitans auranticaus sp. nov., isolated from a larva cave.</title>
        <authorList>
            <person name="Lee S.D."/>
            <person name="Kim I.S."/>
        </authorList>
    </citation>
    <scope>NUCLEOTIDE SEQUENCE</scope>
    <source>
        <strain evidence="4">YC3-6</strain>
    </source>
</reference>
<sequence length="210" mass="23203">MATVVRPFRGVSAHDRVAQRRADLIDAAFDVVGDSGLAKLTMTAVCERAGLTQRYFYEQFDNRDELVNALFDEVFEQYFGRARAAAESQPPDLHLRARAAMEVFVDFFATDPRKARVFAESVATESAAKHKADSVRRFAEYAANQAFSLLGTLDDRGHTRVKIAASIIVGGLTDTAAQWLAGSIDLPRDEFIDEIALLFVVAIEAACRVR</sequence>
<dbReference type="PANTHER" id="PTHR30055:SF226">
    <property type="entry name" value="HTH-TYPE TRANSCRIPTIONAL REGULATOR PKSA"/>
    <property type="match status" value="1"/>
</dbReference>
<dbReference type="InterPro" id="IPR001647">
    <property type="entry name" value="HTH_TetR"/>
</dbReference>
<dbReference type="InterPro" id="IPR009057">
    <property type="entry name" value="Homeodomain-like_sf"/>
</dbReference>
<dbReference type="SUPFAM" id="SSF48498">
    <property type="entry name" value="Tetracyclin repressor-like, C-terminal domain"/>
    <property type="match status" value="1"/>
</dbReference>
<evidence type="ECO:0000259" key="3">
    <source>
        <dbReference type="PROSITE" id="PS50977"/>
    </source>
</evidence>
<dbReference type="GO" id="GO:0003700">
    <property type="term" value="F:DNA-binding transcription factor activity"/>
    <property type="evidence" value="ECO:0007669"/>
    <property type="project" value="TreeGrafter"/>
</dbReference>
<comment type="caution">
    <text evidence="4">The sequence shown here is derived from an EMBL/GenBank/DDBJ whole genome shotgun (WGS) entry which is preliminary data.</text>
</comment>
<dbReference type="Gene3D" id="1.10.357.10">
    <property type="entry name" value="Tetracycline Repressor, domain 2"/>
    <property type="match status" value="1"/>
</dbReference>
<dbReference type="InterPro" id="IPR050109">
    <property type="entry name" value="HTH-type_TetR-like_transc_reg"/>
</dbReference>
<dbReference type="RefSeq" id="WP_199706264.1">
    <property type="nucleotide sequence ID" value="NZ_JAEMNV010000007.1"/>
</dbReference>
<name>A0A934NTQ2_9NOCA</name>
<proteinExistence type="predicted"/>
<keyword evidence="5" id="KW-1185">Reference proteome</keyword>
<dbReference type="InterPro" id="IPR036271">
    <property type="entry name" value="Tet_transcr_reg_TetR-rel_C_sf"/>
</dbReference>
<dbReference type="SUPFAM" id="SSF46689">
    <property type="entry name" value="Homeodomain-like"/>
    <property type="match status" value="1"/>
</dbReference>
<keyword evidence="1 2" id="KW-0238">DNA-binding</keyword>
<evidence type="ECO:0000256" key="1">
    <source>
        <dbReference type="ARBA" id="ARBA00023125"/>
    </source>
</evidence>
<dbReference type="AlphaFoldDB" id="A0A934NTQ2"/>
<dbReference type="Pfam" id="PF00440">
    <property type="entry name" value="TetR_N"/>
    <property type="match status" value="1"/>
</dbReference>
<organism evidence="4 5">
    <name type="scientific">Antrihabitans stalagmiti</name>
    <dbReference type="NCBI Taxonomy" id="2799499"/>
    <lineage>
        <taxon>Bacteria</taxon>
        <taxon>Bacillati</taxon>
        <taxon>Actinomycetota</taxon>
        <taxon>Actinomycetes</taxon>
        <taxon>Mycobacteriales</taxon>
        <taxon>Nocardiaceae</taxon>
        <taxon>Antrihabitans</taxon>
    </lineage>
</organism>